<dbReference type="EMBL" id="CP103300">
    <property type="protein sequence ID" value="UYM17241.1"/>
    <property type="molecule type" value="Genomic_DNA"/>
</dbReference>
<dbReference type="RefSeq" id="WP_262599751.1">
    <property type="nucleotide sequence ID" value="NZ_CP103300.1"/>
</dbReference>
<protein>
    <submittedName>
        <fullName evidence="1">Uncharacterized protein</fullName>
    </submittedName>
</protein>
<evidence type="ECO:0000313" key="1">
    <source>
        <dbReference type="EMBL" id="UYM17241.1"/>
    </source>
</evidence>
<keyword evidence="2" id="KW-1185">Reference proteome</keyword>
<gene>
    <name evidence="1" type="ORF">NX720_04775</name>
</gene>
<accession>A0ABY6GWU3</accession>
<reference evidence="1" key="1">
    <citation type="submission" date="2022-10" db="EMBL/GenBank/DDBJ databases">
        <title>Completed Genome Sequence of two octocoral isolated bacterium, Endozoicomonas euniceicola EF212T and Endozoicomonas gorgoniicola PS125T.</title>
        <authorList>
            <person name="Chiou Y.-J."/>
            <person name="Chen Y.-H."/>
        </authorList>
    </citation>
    <scope>NUCLEOTIDE SEQUENCE</scope>
    <source>
        <strain evidence="1">EF212</strain>
    </source>
</reference>
<name>A0ABY6GWU3_9GAMM</name>
<organism evidence="1 2">
    <name type="scientific">Endozoicomonas euniceicola</name>
    <dbReference type="NCBI Taxonomy" id="1234143"/>
    <lineage>
        <taxon>Bacteria</taxon>
        <taxon>Pseudomonadati</taxon>
        <taxon>Pseudomonadota</taxon>
        <taxon>Gammaproteobacteria</taxon>
        <taxon>Oceanospirillales</taxon>
        <taxon>Endozoicomonadaceae</taxon>
        <taxon>Endozoicomonas</taxon>
    </lineage>
</organism>
<dbReference type="Proteomes" id="UP001163255">
    <property type="component" value="Chromosome"/>
</dbReference>
<evidence type="ECO:0000313" key="2">
    <source>
        <dbReference type="Proteomes" id="UP001163255"/>
    </source>
</evidence>
<sequence length="60" mass="6922">MGEFHHRKHSVFSYLVGLPEFLRQVRAKASTTLIVVDALFLQLLQRFGWHEVIESQGQAV</sequence>
<proteinExistence type="predicted"/>